<dbReference type="PANTHER" id="PTHR12587:SF21">
    <property type="entry name" value="PPFIA-BINDING PROTEIN 1A"/>
    <property type="match status" value="1"/>
</dbReference>
<dbReference type="SMART" id="SM00454">
    <property type="entry name" value="SAM"/>
    <property type="match status" value="3"/>
</dbReference>
<dbReference type="Pfam" id="PF00536">
    <property type="entry name" value="SAM_1"/>
    <property type="match status" value="2"/>
</dbReference>
<protein>
    <submittedName>
        <fullName evidence="8">Liprin-beta-1-like</fullName>
    </submittedName>
</protein>
<dbReference type="Pfam" id="PF26022">
    <property type="entry name" value="CC_Liprin_beta"/>
    <property type="match status" value="1"/>
</dbReference>
<comment type="similarity">
    <text evidence="1">Belongs to the liprin family. Liprin-beta subfamily.</text>
</comment>
<keyword evidence="4" id="KW-0175">Coiled coil</keyword>
<name>A0A3Q3M7D1_9TELE</name>
<dbReference type="Proteomes" id="UP000261640">
    <property type="component" value="Unplaced"/>
</dbReference>
<dbReference type="Pfam" id="PF07647">
    <property type="entry name" value="SAM_2"/>
    <property type="match status" value="1"/>
</dbReference>
<evidence type="ECO:0000256" key="3">
    <source>
        <dbReference type="ARBA" id="ARBA00022737"/>
    </source>
</evidence>
<dbReference type="GO" id="GO:0005829">
    <property type="term" value="C:cytosol"/>
    <property type="evidence" value="ECO:0007669"/>
    <property type="project" value="UniProtKB-ARBA"/>
</dbReference>
<dbReference type="PANTHER" id="PTHR12587">
    <property type="entry name" value="LAR INTERACTING PROTEIN LIP -RELATED PROTEIN"/>
    <property type="match status" value="1"/>
</dbReference>
<dbReference type="STRING" id="205130.ENSMAMP00000023018"/>
<dbReference type="Ensembl" id="ENSMAMT00000023609.2">
    <property type="protein sequence ID" value="ENSMAMP00000023018.2"/>
    <property type="gene ID" value="ENSMAMG00000015433.2"/>
</dbReference>
<evidence type="ECO:0000313" key="9">
    <source>
        <dbReference type="Proteomes" id="UP000261640"/>
    </source>
</evidence>
<evidence type="ECO:0000256" key="6">
    <source>
        <dbReference type="SAM" id="MobiDB-lite"/>
    </source>
</evidence>
<accession>A0A3Q3M7D1</accession>
<reference evidence="8" key="1">
    <citation type="submission" date="2025-08" db="UniProtKB">
        <authorList>
            <consortium name="Ensembl"/>
        </authorList>
    </citation>
    <scope>IDENTIFICATION</scope>
</reference>
<dbReference type="InterPro" id="IPR037618">
    <property type="entry name" value="LIPB1/2_SAM_2nd"/>
</dbReference>
<dbReference type="CDD" id="cd09563">
    <property type="entry name" value="SAM_liprin-beta1_2_repeat1"/>
    <property type="match status" value="1"/>
</dbReference>
<dbReference type="FunFam" id="1.10.150.50:FF:000005">
    <property type="entry name" value="Liprin-beta-1 isoform 1"/>
    <property type="match status" value="1"/>
</dbReference>
<feature type="domain" description="SAM" evidence="7">
    <location>
        <begin position="486"/>
        <end position="550"/>
    </location>
</feature>
<dbReference type="GO" id="GO:0048786">
    <property type="term" value="C:presynaptic active zone"/>
    <property type="evidence" value="ECO:0007669"/>
    <property type="project" value="TreeGrafter"/>
</dbReference>
<dbReference type="InterPro" id="IPR058914">
    <property type="entry name" value="LIPB1/2_CC"/>
</dbReference>
<evidence type="ECO:0000256" key="1">
    <source>
        <dbReference type="ARBA" id="ARBA00007547"/>
    </source>
</evidence>
<dbReference type="CDD" id="cd09569">
    <property type="entry name" value="SAM_liprin-beta1_2_repeat3"/>
    <property type="match status" value="1"/>
</dbReference>
<comment type="function">
    <text evidence="5">May regulate the disassembly of focal adhesions. Did not bind receptor-like tyrosine phosphatases type 2A.</text>
</comment>
<dbReference type="InterPro" id="IPR029515">
    <property type="entry name" value="Liprin"/>
</dbReference>
<evidence type="ECO:0000256" key="5">
    <source>
        <dbReference type="ARBA" id="ARBA00060046"/>
    </source>
</evidence>
<dbReference type="GO" id="GO:0007528">
    <property type="term" value="P:neuromuscular junction development"/>
    <property type="evidence" value="ECO:0007669"/>
    <property type="project" value="TreeGrafter"/>
</dbReference>
<keyword evidence="9" id="KW-1185">Reference proteome</keyword>
<evidence type="ECO:0000256" key="4">
    <source>
        <dbReference type="ARBA" id="ARBA00023054"/>
    </source>
</evidence>
<dbReference type="CDD" id="cd09566">
    <property type="entry name" value="SAM_liprin-beta1_2_repeat2"/>
    <property type="match status" value="1"/>
</dbReference>
<dbReference type="PROSITE" id="PS50105">
    <property type="entry name" value="SAM_DOMAIN"/>
    <property type="match status" value="2"/>
</dbReference>
<dbReference type="FunFam" id="1.10.150.50:FF:000017">
    <property type="entry name" value="Liprin-beta-1 isoform 1"/>
    <property type="match status" value="1"/>
</dbReference>
<feature type="compositionally biased region" description="Low complexity" evidence="6">
    <location>
        <begin position="347"/>
        <end position="358"/>
    </location>
</feature>
<dbReference type="InterPro" id="IPR037617">
    <property type="entry name" value="LIPB1/2_SAM_1"/>
</dbReference>
<feature type="region of interest" description="Disordered" evidence="6">
    <location>
        <begin position="333"/>
        <end position="364"/>
    </location>
</feature>
<dbReference type="InterPro" id="IPR001660">
    <property type="entry name" value="SAM"/>
</dbReference>
<dbReference type="FunFam" id="1.10.150.50:FF:000007">
    <property type="entry name" value="Liprin-beta-1 isoform 1"/>
    <property type="match status" value="1"/>
</dbReference>
<dbReference type="SUPFAM" id="SSF47769">
    <property type="entry name" value="SAM/Pointed domain"/>
    <property type="match status" value="3"/>
</dbReference>
<dbReference type="Gene3D" id="1.10.150.50">
    <property type="entry name" value="Transcription Factor, Ets-1"/>
    <property type="match status" value="3"/>
</dbReference>
<reference evidence="8" key="2">
    <citation type="submission" date="2025-09" db="UniProtKB">
        <authorList>
            <consortium name="Ensembl"/>
        </authorList>
    </citation>
    <scope>IDENTIFICATION</scope>
</reference>
<dbReference type="InterPro" id="IPR013761">
    <property type="entry name" value="SAM/pointed_sf"/>
</dbReference>
<feature type="domain" description="SAM" evidence="7">
    <location>
        <begin position="563"/>
        <end position="621"/>
    </location>
</feature>
<dbReference type="InterPro" id="IPR037619">
    <property type="entry name" value="LIPB1/2_SAM_3rd"/>
</dbReference>
<evidence type="ECO:0000259" key="7">
    <source>
        <dbReference type="PROSITE" id="PS50105"/>
    </source>
</evidence>
<organism evidence="8 9">
    <name type="scientific">Mastacembelus armatus</name>
    <name type="common">zig-zag eel</name>
    <dbReference type="NCBI Taxonomy" id="205130"/>
    <lineage>
        <taxon>Eukaryota</taxon>
        <taxon>Metazoa</taxon>
        <taxon>Chordata</taxon>
        <taxon>Craniata</taxon>
        <taxon>Vertebrata</taxon>
        <taxon>Euteleostomi</taxon>
        <taxon>Actinopterygii</taxon>
        <taxon>Neopterygii</taxon>
        <taxon>Teleostei</taxon>
        <taxon>Neoteleostei</taxon>
        <taxon>Acanthomorphata</taxon>
        <taxon>Anabantaria</taxon>
        <taxon>Synbranchiformes</taxon>
        <taxon>Mastacembelidae</taxon>
        <taxon>Mastacembelus</taxon>
    </lineage>
</organism>
<feature type="region of interest" description="Disordered" evidence="6">
    <location>
        <begin position="377"/>
        <end position="427"/>
    </location>
</feature>
<keyword evidence="3" id="KW-0677">Repeat</keyword>
<evidence type="ECO:0000256" key="2">
    <source>
        <dbReference type="ARBA" id="ARBA00022553"/>
    </source>
</evidence>
<keyword evidence="2" id="KW-0597">Phosphoprotein</keyword>
<proteinExistence type="inferred from homology"/>
<sequence length="829" mass="94131">MSDASEMLAAALEQMDGIIAGSKAMDYSNGLFDCQSPTSPFLGGLRVLHLLEDLRAALELMDTEERDNLRCQIPDSTAEGLADWLQGRMTNGHSSEAAYQERLSRLESDKECLILQVSVLTDQVEVQGEKIRDLDTCLEHHREKLNATEQLLQQELVIRTALETQKLELMTEVSSLKLKLTAVDRDHGDTEVLYQELTDLRFRLTDIENERLQCEKKLKATTVSETTFDYDSTSEFFFFFLKCITTFFKLGFSFLLPFELQLLQRQLEEREVELRRLKDESRVKVESHNRVEGVERGGIYFNNCLGASCTVPEFSCNITNWFMRIRHRHFTFHPHHIPPQQNKPGPAASSTAKANTTSDESFGTKKARASFGRGFFKLRGGKQTTSAPNLAETQRNGTDHLDLAGVPPRKSHDGAPLSLSPESKKKPKGLKKFFGRLKRSHSTSFNLDDATEVEFRRGGVRATAGPRLGWSREFKLNAADVPFARWGKDDVVTWLHEQGLGLYVAQAQSWIRSGQTLLQASQHDLEKELGMKQPLHRKKLQLALQALGSEEDDLKGRLDHNWVTRWLDDIGLPQYKSHFDEARVDGRMLHYMTVEDLLSLKVGSVLHHLSIKRAIQVLRLNSYDPNCLRRRPSDENNITPAEISQWTNHRVMEWLRSVDLAEYAPNLRGSGVHGGLMVLEPRFNVEALALLLSIPPNKTLLRRHLATHFHLLIGSEAQRLKQDCLENPDYTVLTATAKVKPRRLSFGGFGTLRRRRQDDGEEYVCPMNVEMPKSSSFQIHLDHLDQMEDSEGTVKQIGAFSEGINNLTSMLKDDGFFREVDSAEIPKQP</sequence>
<evidence type="ECO:0000313" key="8">
    <source>
        <dbReference type="Ensembl" id="ENSMAMP00000023018.2"/>
    </source>
</evidence>
<dbReference type="GeneTree" id="ENSGT01050000244951"/>
<feature type="compositionally biased region" description="Polar residues" evidence="6">
    <location>
        <begin position="383"/>
        <end position="396"/>
    </location>
</feature>
<dbReference type="AlphaFoldDB" id="A0A3Q3M7D1"/>